<gene>
    <name evidence="6" type="ORF">GCM10010841_22560</name>
</gene>
<keyword evidence="3" id="KW-0808">Transferase</keyword>
<dbReference type="InterPro" id="IPR002376">
    <property type="entry name" value="Formyl_transf_N"/>
</dbReference>
<evidence type="ECO:0000256" key="3">
    <source>
        <dbReference type="ARBA" id="ARBA00022679"/>
    </source>
</evidence>
<evidence type="ECO:0000313" key="7">
    <source>
        <dbReference type="Proteomes" id="UP000661918"/>
    </source>
</evidence>
<dbReference type="Gene3D" id="3.40.50.170">
    <property type="entry name" value="Formyl transferase, N-terminal domain"/>
    <property type="match status" value="1"/>
</dbReference>
<evidence type="ECO:0000259" key="5">
    <source>
        <dbReference type="Pfam" id="PF00551"/>
    </source>
</evidence>
<evidence type="ECO:0000313" key="6">
    <source>
        <dbReference type="EMBL" id="GGM13422.1"/>
    </source>
</evidence>
<evidence type="ECO:0000256" key="1">
    <source>
        <dbReference type="ARBA" id="ARBA00005054"/>
    </source>
</evidence>
<comment type="pathway">
    <text evidence="1">Purine metabolism; IMP biosynthesis via de novo pathway; N(2)-formyl-N(1)-(5-phospho-D-ribosyl)glycinamide from N(1)-(5-phospho-D-ribosyl)glycinamide (10-formyl THF route): step 1/1.</text>
</comment>
<dbReference type="PANTHER" id="PTHR43369">
    <property type="entry name" value="PHOSPHORIBOSYLGLYCINAMIDE FORMYLTRANSFERASE"/>
    <property type="match status" value="1"/>
</dbReference>
<dbReference type="PANTHER" id="PTHR43369:SF2">
    <property type="entry name" value="PHOSPHORIBOSYLGLYCINAMIDE FORMYLTRANSFERASE"/>
    <property type="match status" value="1"/>
</dbReference>
<keyword evidence="4" id="KW-0658">Purine biosynthesis</keyword>
<dbReference type="Proteomes" id="UP000661918">
    <property type="component" value="Unassembled WGS sequence"/>
</dbReference>
<dbReference type="EMBL" id="BMOM01000018">
    <property type="protein sequence ID" value="GGM13422.1"/>
    <property type="molecule type" value="Genomic_DNA"/>
</dbReference>
<reference evidence="7" key="1">
    <citation type="journal article" date="2019" name="Int. J. Syst. Evol. Microbiol.">
        <title>The Global Catalogue of Microorganisms (GCM) 10K type strain sequencing project: providing services to taxonomists for standard genome sequencing and annotation.</title>
        <authorList>
            <consortium name="The Broad Institute Genomics Platform"/>
            <consortium name="The Broad Institute Genome Sequencing Center for Infectious Disease"/>
            <person name="Wu L."/>
            <person name="Ma J."/>
        </authorList>
    </citation>
    <scope>NUCLEOTIDE SEQUENCE [LARGE SCALE GENOMIC DNA]</scope>
    <source>
        <strain evidence="7">JCM 15443</strain>
    </source>
</reference>
<accession>A0ABQ2GVB1</accession>
<organism evidence="6 7">
    <name type="scientific">Deinococcus aerophilus</name>
    <dbReference type="NCBI Taxonomy" id="522488"/>
    <lineage>
        <taxon>Bacteria</taxon>
        <taxon>Thermotogati</taxon>
        <taxon>Deinococcota</taxon>
        <taxon>Deinococci</taxon>
        <taxon>Deinococcales</taxon>
        <taxon>Deinococcaceae</taxon>
        <taxon>Deinococcus</taxon>
    </lineage>
</organism>
<evidence type="ECO:0000256" key="4">
    <source>
        <dbReference type="ARBA" id="ARBA00022755"/>
    </source>
</evidence>
<evidence type="ECO:0000256" key="2">
    <source>
        <dbReference type="ARBA" id="ARBA00012254"/>
    </source>
</evidence>
<dbReference type="InterPro" id="IPR036477">
    <property type="entry name" value="Formyl_transf_N_sf"/>
</dbReference>
<dbReference type="Pfam" id="PF00551">
    <property type="entry name" value="Formyl_trans_N"/>
    <property type="match status" value="1"/>
</dbReference>
<dbReference type="SUPFAM" id="SSF53328">
    <property type="entry name" value="Formyltransferase"/>
    <property type="match status" value="1"/>
</dbReference>
<comment type="caution">
    <text evidence="6">The sequence shown here is derived from an EMBL/GenBank/DDBJ whole genome shotgun (WGS) entry which is preliminary data.</text>
</comment>
<protein>
    <recommendedName>
        <fullName evidence="2">phosphoribosylglycinamide formyltransferase 1</fullName>
        <ecNumber evidence="2">2.1.2.2</ecNumber>
    </recommendedName>
</protein>
<feature type="domain" description="Formyl transferase N-terminal" evidence="5">
    <location>
        <begin position="85"/>
        <end position="184"/>
    </location>
</feature>
<keyword evidence="7" id="KW-1185">Reference proteome</keyword>
<proteinExistence type="predicted"/>
<sequence>MSMSETNVVIFGYNFPHKKTQDLVFSLLGQGFKISALIAADAVKLNISESTVRTKIKHIGLLNPAEYAGHLGIEFVNLPHNSRRCEQYLRELKPALGIIGGARIIKQPIIERFSVGIVNVHPALLPEVRGLDSMLWSIMHDIPLGVTAHLIDARIDLGQGLIRKLLPVYQDDTIFDLSERIYDSQIDIAAASLFKALNGDTWSIENEIYYGKMTPEYEQQALARLNEYKAHQHREKEMYVG</sequence>
<name>A0ABQ2GVB1_9DEIO</name>
<dbReference type="EC" id="2.1.2.2" evidence="2"/>